<gene>
    <name evidence="2" type="ORF">K9V48_23635</name>
</gene>
<reference evidence="2" key="1">
    <citation type="submission" date="2024-05" db="EMBL/GenBank/DDBJ databases">
        <title>Metabacillus sp. nov., isolated from the rhizosphere soil of tomato plants.</title>
        <authorList>
            <person name="Ma R."/>
        </authorList>
    </citation>
    <scope>NUCLEOTIDE SEQUENCE</scope>
    <source>
        <strain evidence="2">DBTR6</strain>
    </source>
</reference>
<accession>A0ABS7UYP0</accession>
<feature type="domain" description="DUF4097" evidence="1">
    <location>
        <begin position="46"/>
        <end position="168"/>
    </location>
</feature>
<organism evidence="2 3">
    <name type="scientific">Metabacillus rhizolycopersici</name>
    <dbReference type="NCBI Taxonomy" id="2875709"/>
    <lineage>
        <taxon>Bacteria</taxon>
        <taxon>Bacillati</taxon>
        <taxon>Bacillota</taxon>
        <taxon>Bacilli</taxon>
        <taxon>Bacillales</taxon>
        <taxon>Bacillaceae</taxon>
        <taxon>Metabacillus</taxon>
    </lineage>
</organism>
<evidence type="ECO:0000259" key="1">
    <source>
        <dbReference type="Pfam" id="PF13349"/>
    </source>
</evidence>
<protein>
    <submittedName>
        <fullName evidence="2">DUF4097 domain-containing protein</fullName>
    </submittedName>
</protein>
<feature type="domain" description="DUF4097" evidence="1">
    <location>
        <begin position="176"/>
        <end position="278"/>
    </location>
</feature>
<dbReference type="Proteomes" id="UP001165287">
    <property type="component" value="Unassembled WGS sequence"/>
</dbReference>
<proteinExistence type="predicted"/>
<comment type="caution">
    <text evidence="2">The sequence shown here is derived from an EMBL/GenBank/DDBJ whole genome shotgun (WGS) entry which is preliminary data.</text>
</comment>
<dbReference type="RefSeq" id="WP_224141565.1">
    <property type="nucleotide sequence ID" value="NZ_JAIQUM010000087.1"/>
</dbReference>
<keyword evidence="3" id="KW-1185">Reference proteome</keyword>
<name>A0ABS7UYP0_9BACI</name>
<evidence type="ECO:0000313" key="3">
    <source>
        <dbReference type="Proteomes" id="UP001165287"/>
    </source>
</evidence>
<dbReference type="EMBL" id="JAIQUM010000087">
    <property type="protein sequence ID" value="MBZ5753134.1"/>
    <property type="molecule type" value="Genomic_DNA"/>
</dbReference>
<dbReference type="Pfam" id="PF13349">
    <property type="entry name" value="DUF4097"/>
    <property type="match status" value="2"/>
</dbReference>
<evidence type="ECO:0000313" key="2">
    <source>
        <dbReference type="EMBL" id="MBZ5753134.1"/>
    </source>
</evidence>
<sequence>MKKVALGALLVLIIGIIGLFTVSGGAFSFGNNVQINEREIIPSKNIKEMKVNVDVGEIQIKESKNDDITIHFHGNVPKKVKEQLTFKVEEHSTSVEVVVSQSNKFFMQIPFINSDISSERTLDVSLPKNLLDKLEVKADVGDIHIDHINSPGLTAHSDVGDIYVNQFKGVGTFVSNVGDIELEKISGKINSQTDTGEIDISLEEMTDDIELSSDVGDITVKFVNEPENIVFDLSSDIGDVSINGFKGFENRTTGSIITQLGSGGSLLEVKTDIGEITVGK</sequence>
<dbReference type="InterPro" id="IPR025164">
    <property type="entry name" value="Toastrack_DUF4097"/>
</dbReference>